<dbReference type="Proteomes" id="UP000240259">
    <property type="component" value="Unassembled WGS sequence"/>
</dbReference>
<feature type="non-terminal residue" evidence="2">
    <location>
        <position position="1"/>
    </location>
</feature>
<feature type="non-terminal residue" evidence="2">
    <location>
        <position position="128"/>
    </location>
</feature>
<protein>
    <submittedName>
        <fullName evidence="2">Peptidase C48</fullName>
    </submittedName>
</protein>
<sequence length="128" mass="13619">EMRAGPEDPNRSVSDAFATSGHAGVQAPAPPVLAASQQQIRPWPDALDQGNHLPPERVNNEHPAALQPGERQRTDNPQSIAIQQPLSEIGNSGGRMPMQPPMQQLGELPLQGVPVQGTGSEHIGRLHA</sequence>
<feature type="compositionally biased region" description="Basic and acidic residues" evidence="1">
    <location>
        <begin position="1"/>
        <end position="10"/>
    </location>
</feature>
<accession>A0A2T4IKF6</accession>
<proteinExistence type="predicted"/>
<keyword evidence="3" id="KW-1185">Reference proteome</keyword>
<dbReference type="AlphaFoldDB" id="A0A2T4IKF6"/>
<reference evidence="2 3" key="1">
    <citation type="submission" date="2018-03" db="EMBL/GenBank/DDBJ databases">
        <title>Genome sequence of the symbiotic type strain Mesorhizobium helmanticense CSLC115NT isolated from Lotus corniculatus nodules.</title>
        <authorList>
            <person name="Sannazzaro A.I."/>
            <person name="Torres Tejerizo G.A."/>
            <person name="Dip D."/>
            <person name="Caballero M."/>
            <person name="Pistorio M."/>
            <person name="Estrella M.J."/>
        </authorList>
    </citation>
    <scope>NUCLEOTIDE SEQUENCE [LARGE SCALE GENOMIC DNA]</scope>
    <source>
        <strain evidence="2 3">CSLC115N</strain>
    </source>
</reference>
<feature type="compositionally biased region" description="Polar residues" evidence="1">
    <location>
        <begin position="75"/>
        <end position="90"/>
    </location>
</feature>
<organism evidence="2 3">
    <name type="scientific">Mesorhizobium helmanticense</name>
    <dbReference type="NCBI Taxonomy" id="1776423"/>
    <lineage>
        <taxon>Bacteria</taxon>
        <taxon>Pseudomonadati</taxon>
        <taxon>Pseudomonadota</taxon>
        <taxon>Alphaproteobacteria</taxon>
        <taxon>Hyphomicrobiales</taxon>
        <taxon>Phyllobacteriaceae</taxon>
        <taxon>Mesorhizobium</taxon>
    </lineage>
</organism>
<evidence type="ECO:0000313" key="3">
    <source>
        <dbReference type="Proteomes" id="UP000240259"/>
    </source>
</evidence>
<name>A0A2T4IKF6_9HYPH</name>
<evidence type="ECO:0000313" key="2">
    <source>
        <dbReference type="EMBL" id="PTE06121.1"/>
    </source>
</evidence>
<dbReference type="EMBL" id="PZJX01000131">
    <property type="protein sequence ID" value="PTE06121.1"/>
    <property type="molecule type" value="Genomic_DNA"/>
</dbReference>
<gene>
    <name evidence="2" type="ORF">C9427_33680</name>
</gene>
<evidence type="ECO:0000256" key="1">
    <source>
        <dbReference type="SAM" id="MobiDB-lite"/>
    </source>
</evidence>
<comment type="caution">
    <text evidence="2">The sequence shown here is derived from an EMBL/GenBank/DDBJ whole genome shotgun (WGS) entry which is preliminary data.</text>
</comment>
<feature type="region of interest" description="Disordered" evidence="1">
    <location>
        <begin position="1"/>
        <end position="105"/>
    </location>
</feature>